<feature type="domain" description="Methyltransferase type 11" evidence="1">
    <location>
        <begin position="38"/>
        <end position="125"/>
    </location>
</feature>
<dbReference type="Pfam" id="PF08241">
    <property type="entry name" value="Methyltransf_11"/>
    <property type="match status" value="1"/>
</dbReference>
<dbReference type="AlphaFoldDB" id="A0A1F4ZAT3"/>
<name>A0A1F4ZAT3_9BACT</name>
<dbReference type="InterPro" id="IPR029063">
    <property type="entry name" value="SAM-dependent_MTases_sf"/>
</dbReference>
<dbReference type="SUPFAM" id="SSF53335">
    <property type="entry name" value="S-adenosyl-L-methionine-dependent methyltransferases"/>
    <property type="match status" value="1"/>
</dbReference>
<dbReference type="PANTHER" id="PTHR42912">
    <property type="entry name" value="METHYLTRANSFERASE"/>
    <property type="match status" value="1"/>
</dbReference>
<gene>
    <name evidence="2" type="ORF">A2989_00770</name>
</gene>
<dbReference type="InterPro" id="IPR050508">
    <property type="entry name" value="Methyltransf_Superfamily"/>
</dbReference>
<dbReference type="CDD" id="cd02440">
    <property type="entry name" value="AdoMet_MTases"/>
    <property type="match status" value="1"/>
</dbReference>
<protein>
    <recommendedName>
        <fullName evidence="1">Methyltransferase type 11 domain-containing protein</fullName>
    </recommendedName>
</protein>
<dbReference type="Gene3D" id="3.40.50.150">
    <property type="entry name" value="Vaccinia Virus protein VP39"/>
    <property type="match status" value="1"/>
</dbReference>
<dbReference type="InterPro" id="IPR013216">
    <property type="entry name" value="Methyltransf_11"/>
</dbReference>
<evidence type="ECO:0000259" key="1">
    <source>
        <dbReference type="Pfam" id="PF08241"/>
    </source>
</evidence>
<dbReference type="EMBL" id="MEXN01000007">
    <property type="protein sequence ID" value="OGD03348.1"/>
    <property type="molecule type" value="Genomic_DNA"/>
</dbReference>
<dbReference type="Proteomes" id="UP000177080">
    <property type="component" value="Unassembled WGS sequence"/>
</dbReference>
<reference evidence="2 3" key="1">
    <citation type="journal article" date="2016" name="Nat. Commun.">
        <title>Thousands of microbial genomes shed light on interconnected biogeochemical processes in an aquifer system.</title>
        <authorList>
            <person name="Anantharaman K."/>
            <person name="Brown C.T."/>
            <person name="Hug L.A."/>
            <person name="Sharon I."/>
            <person name="Castelle C.J."/>
            <person name="Probst A.J."/>
            <person name="Thomas B.C."/>
            <person name="Singh A."/>
            <person name="Wilkins M.J."/>
            <person name="Karaoz U."/>
            <person name="Brodie E.L."/>
            <person name="Williams K.H."/>
            <person name="Hubbard S.S."/>
            <person name="Banfield J.F."/>
        </authorList>
    </citation>
    <scope>NUCLEOTIDE SEQUENCE [LARGE SCALE GENOMIC DNA]</scope>
</reference>
<evidence type="ECO:0000313" key="2">
    <source>
        <dbReference type="EMBL" id="OGD03348.1"/>
    </source>
</evidence>
<organism evidence="2 3">
    <name type="scientific">Candidatus Amesbacteria bacterium RIFCSPLOWO2_01_FULL_48_25</name>
    <dbReference type="NCBI Taxonomy" id="1797259"/>
    <lineage>
        <taxon>Bacteria</taxon>
        <taxon>Candidatus Amesiibacteriota</taxon>
    </lineage>
</organism>
<evidence type="ECO:0000313" key="3">
    <source>
        <dbReference type="Proteomes" id="UP000177080"/>
    </source>
</evidence>
<sequence>MKKYLEYYLRYRPLFLSLIRAKEAWLWQKYLPLKRPVLDLGCGDGFFAKITFGHLDIGLDVKESRINEVKDGTYKKLVVYDGHKFPLKSGSVNTVVSNCVLEHIENLDEVLKEVWRVLKPGGGFLTTVMAKPWEENLAGSLLLGNTYKAWMKKKQVHFNLLDSEEWNGEFKKAGFKIEEEIGYLSPAACKLIDICHYLSLPSLVLYTLTGKWVLGLEHKLYPVDWLVKEITENAESEKSGAIFFELVKRD</sequence>
<dbReference type="GO" id="GO:0008757">
    <property type="term" value="F:S-adenosylmethionine-dependent methyltransferase activity"/>
    <property type="evidence" value="ECO:0007669"/>
    <property type="project" value="InterPro"/>
</dbReference>
<comment type="caution">
    <text evidence="2">The sequence shown here is derived from an EMBL/GenBank/DDBJ whole genome shotgun (WGS) entry which is preliminary data.</text>
</comment>
<dbReference type="STRING" id="1797259.A2989_00770"/>
<accession>A0A1F4ZAT3</accession>
<proteinExistence type="predicted"/>